<dbReference type="SUPFAM" id="SSF55031">
    <property type="entry name" value="Bacterial exopeptidase dimerisation domain"/>
    <property type="match status" value="1"/>
</dbReference>
<dbReference type="InterPro" id="IPR017439">
    <property type="entry name" value="Amidohydrolase"/>
</dbReference>
<dbReference type="PIRSF" id="PIRSF005962">
    <property type="entry name" value="Pept_M20D_amidohydro"/>
    <property type="match status" value="1"/>
</dbReference>
<dbReference type="NCBIfam" id="TIGR01891">
    <property type="entry name" value="amidohydrolases"/>
    <property type="match status" value="1"/>
</dbReference>
<dbReference type="Gene3D" id="3.40.630.10">
    <property type="entry name" value="Zn peptidases"/>
    <property type="match status" value="1"/>
</dbReference>
<dbReference type="PANTHER" id="PTHR11014:SF63">
    <property type="entry name" value="METALLOPEPTIDASE, PUTATIVE (AFU_ORTHOLOGUE AFUA_6G09600)-RELATED"/>
    <property type="match status" value="1"/>
</dbReference>
<reference evidence="3" key="1">
    <citation type="journal article" date="2019" name="Int. J. Syst. Evol. Microbiol.">
        <title>The Global Catalogue of Microorganisms (GCM) 10K type strain sequencing project: providing services to taxonomists for standard genome sequencing and annotation.</title>
        <authorList>
            <consortium name="The Broad Institute Genomics Platform"/>
            <consortium name="The Broad Institute Genome Sequencing Center for Infectious Disease"/>
            <person name="Wu L."/>
            <person name="Ma J."/>
        </authorList>
    </citation>
    <scope>NUCLEOTIDE SEQUENCE [LARGE SCALE GENOMIC DNA]</scope>
    <source>
        <strain evidence="3">JCM 1405</strain>
    </source>
</reference>
<dbReference type="InterPro" id="IPR011650">
    <property type="entry name" value="Peptidase_M20_dimer"/>
</dbReference>
<dbReference type="InterPro" id="IPR036264">
    <property type="entry name" value="Bact_exopeptidase_dim_dom"/>
</dbReference>
<proteinExistence type="predicted"/>
<dbReference type="SUPFAM" id="SSF53187">
    <property type="entry name" value="Zn-dependent exopeptidases"/>
    <property type="match status" value="1"/>
</dbReference>
<evidence type="ECO:0000259" key="1">
    <source>
        <dbReference type="Pfam" id="PF07687"/>
    </source>
</evidence>
<dbReference type="Pfam" id="PF01546">
    <property type="entry name" value="Peptidase_M20"/>
    <property type="match status" value="1"/>
</dbReference>
<dbReference type="Gene3D" id="3.30.70.360">
    <property type="match status" value="1"/>
</dbReference>
<evidence type="ECO:0000313" key="2">
    <source>
        <dbReference type="EMBL" id="GAA0729020.1"/>
    </source>
</evidence>
<name>A0ABP3UAY6_9CLOT</name>
<evidence type="ECO:0000313" key="3">
    <source>
        <dbReference type="Proteomes" id="UP001500339"/>
    </source>
</evidence>
<dbReference type="Proteomes" id="UP001500339">
    <property type="component" value="Unassembled WGS sequence"/>
</dbReference>
<dbReference type="PANTHER" id="PTHR11014">
    <property type="entry name" value="PEPTIDASE M20 FAMILY MEMBER"/>
    <property type="match status" value="1"/>
</dbReference>
<protein>
    <submittedName>
        <fullName evidence="2">M20 family metallopeptidase</fullName>
    </submittedName>
</protein>
<dbReference type="RefSeq" id="WP_343770744.1">
    <property type="nucleotide sequence ID" value="NZ_BAAACF010000006.1"/>
</dbReference>
<accession>A0ABP3UAY6</accession>
<dbReference type="Pfam" id="PF07687">
    <property type="entry name" value="M20_dimer"/>
    <property type="match status" value="1"/>
</dbReference>
<comment type="caution">
    <text evidence="2">The sequence shown here is derived from an EMBL/GenBank/DDBJ whole genome shotgun (WGS) entry which is preliminary data.</text>
</comment>
<dbReference type="EMBL" id="BAAACF010000006">
    <property type="protein sequence ID" value="GAA0729020.1"/>
    <property type="molecule type" value="Genomic_DNA"/>
</dbReference>
<organism evidence="2 3">
    <name type="scientific">Clostridium malenominatum</name>
    <dbReference type="NCBI Taxonomy" id="1539"/>
    <lineage>
        <taxon>Bacteria</taxon>
        <taxon>Bacillati</taxon>
        <taxon>Bacillota</taxon>
        <taxon>Clostridia</taxon>
        <taxon>Eubacteriales</taxon>
        <taxon>Clostridiaceae</taxon>
        <taxon>Clostridium</taxon>
    </lineage>
</organism>
<keyword evidence="3" id="KW-1185">Reference proteome</keyword>
<sequence>MKALEISKKYYDWMVEIRRDFHMNPEPSFGEYKTSQRIKEELEKMGIEVSSPCETGVLGILKGKEEGKVVALRADIDALSVNEETGLDYASKTPGMMHACGHDAHAAMLLGAARILSDMKDEIKGTVKFIFQPAEEVAGGAKKMIEGGVLENPKVDMAFGMHIWSDVPTGEASIQPGPMMASADVWKLNIKGKACHGSSPWQGVDAITCMTAILNGLHTIVTRVNDIRNPIVINVGTINAGERFNVVPGKAEIVGMNRTFTKESRESLPKWMETMIKSTCEAYGCEYEFKYDFMCSPTINDENVSKVIKVAVSKLIDEKNLIPMEKVMGSEDFSEYAQRVPGALMFLGARNEEKKCCYSHHSNFFNIDENAMPIGAATYAQVALDYLS</sequence>
<feature type="domain" description="Peptidase M20 dimerisation" evidence="1">
    <location>
        <begin position="186"/>
        <end position="282"/>
    </location>
</feature>
<gene>
    <name evidence="2" type="ORF">GCM10008905_28510</name>
</gene>
<dbReference type="InterPro" id="IPR002933">
    <property type="entry name" value="Peptidase_M20"/>
</dbReference>